<dbReference type="PROSITE" id="PS50850">
    <property type="entry name" value="MFS"/>
    <property type="match status" value="1"/>
</dbReference>
<proteinExistence type="predicted"/>
<geneLocation type="plasmid" evidence="11">
    <name>pMSR2A</name>
</geneLocation>
<geneLocation type="plasmid" evidence="12">
    <name>pmsr2a</name>
</geneLocation>
<dbReference type="RefSeq" id="WP_208725910.1">
    <property type="nucleotide sequence ID" value="NZ_CP024637.1"/>
</dbReference>
<sequence>MKKVKCAPAEAEAAVSLPFCATAMDSRRAHAKSLFAVTLGNGLEIYDFAVYSFFSVIIGHLFFPTDSDSASLLLAVATFGVGFFMRPLGSLVLGHYADKHGRKAALTLIMALMALMALGVALVAFAPTYEQVGMLAPVLLVCGRLLQGFSAGGEVGAATSWLMEAGGKSQRGVRVSWQMASQGGAALLGAAMGALLTHSLSHDALYSWGWRIPFIVGLAIMPVGIYIRRHLNETHTPSAVHAEGTPAARLWREHRRTMLLGILLVMKSTTTFYIIVYYMPAYMVHTLHMPEGTSYWISLMAATLTLVVPFFAGKLADRLPSRKPLLLGCGIGSLLLVWPIFASLHHGAPFALTIALISLDQILANITAVAFFLLILEAFPRPVRASGMALIYAIGVTLFGGFAQFNVTWLLNVTGDAMAPAWYLLLSAVVSLSALLAWREQPVLSDD</sequence>
<keyword evidence="7 8" id="KW-0472">Membrane</keyword>
<evidence type="ECO:0000256" key="6">
    <source>
        <dbReference type="ARBA" id="ARBA00022989"/>
    </source>
</evidence>
<evidence type="ECO:0000256" key="4">
    <source>
        <dbReference type="ARBA" id="ARBA00022692"/>
    </source>
</evidence>
<reference evidence="10" key="3">
    <citation type="submission" date="2023-07" db="EMBL/GenBank/DDBJ databases">
        <title>The extreme plant-growth-promoting properties of Pantoea phytobeneficialis PF55 revealed by functional and genomic analysis.</title>
        <authorList>
            <person name="Nascimento F.X."/>
            <person name="Marcio R.J."/>
        </authorList>
    </citation>
    <scope>NUCLEOTIDE SEQUENCE</scope>
    <source>
        <strain evidence="10">PF55</strain>
    </source>
</reference>
<keyword evidence="13" id="KW-1185">Reference proteome</keyword>
<feature type="domain" description="Major facilitator superfamily (MFS) profile" evidence="9">
    <location>
        <begin position="33"/>
        <end position="445"/>
    </location>
</feature>
<evidence type="ECO:0000313" key="10">
    <source>
        <dbReference type="EMBL" id="MDO6406768.1"/>
    </source>
</evidence>
<feature type="transmembrane region" description="Helical" evidence="8">
    <location>
        <begin position="69"/>
        <end position="93"/>
    </location>
</feature>
<dbReference type="EMBL" id="JAUOOM010000007">
    <property type="protein sequence ID" value="MDO6406768.1"/>
    <property type="molecule type" value="Genomic_DNA"/>
</dbReference>
<evidence type="ECO:0000313" key="11">
    <source>
        <dbReference type="EMBL" id="QGR09295.1"/>
    </source>
</evidence>
<gene>
    <name evidence="11" type="ORF">CTZ24_22890</name>
    <name evidence="10" type="ORF">Q3404_09275</name>
</gene>
<keyword evidence="6 8" id="KW-1133">Transmembrane helix</keyword>
<feature type="transmembrane region" description="Helical" evidence="8">
    <location>
        <begin position="388"/>
        <end position="409"/>
    </location>
</feature>
<keyword evidence="3" id="KW-1003">Cell membrane</keyword>
<evidence type="ECO:0000256" key="7">
    <source>
        <dbReference type="ARBA" id="ARBA00023136"/>
    </source>
</evidence>
<keyword evidence="11" id="KW-0614">Plasmid</keyword>
<evidence type="ECO:0000256" key="1">
    <source>
        <dbReference type="ARBA" id="ARBA00004651"/>
    </source>
</evidence>
<comment type="subcellular location">
    <subcellularLocation>
        <location evidence="1">Cell membrane</location>
        <topology evidence="1">Multi-pass membrane protein</topology>
    </subcellularLocation>
</comment>
<dbReference type="Gene3D" id="1.20.1250.20">
    <property type="entry name" value="MFS general substrate transporter like domains"/>
    <property type="match status" value="2"/>
</dbReference>
<keyword evidence="2" id="KW-0813">Transport</keyword>
<feature type="transmembrane region" description="Helical" evidence="8">
    <location>
        <begin position="421"/>
        <end position="438"/>
    </location>
</feature>
<feature type="transmembrane region" description="Helical" evidence="8">
    <location>
        <begin position="350"/>
        <end position="376"/>
    </location>
</feature>
<dbReference type="PANTHER" id="PTHR43528">
    <property type="entry name" value="ALPHA-KETOGLUTARATE PERMEASE"/>
    <property type="match status" value="1"/>
</dbReference>
<dbReference type="GO" id="GO:0015293">
    <property type="term" value="F:symporter activity"/>
    <property type="evidence" value="ECO:0007669"/>
    <property type="project" value="UniProtKB-KW"/>
</dbReference>
<evidence type="ECO:0000256" key="3">
    <source>
        <dbReference type="ARBA" id="ARBA00022475"/>
    </source>
</evidence>
<organism evidence="11 12">
    <name type="scientific">Pantoea phytobeneficialis</name>
    <dbReference type="NCBI Taxonomy" id="2052056"/>
    <lineage>
        <taxon>Bacteria</taxon>
        <taxon>Pseudomonadati</taxon>
        <taxon>Pseudomonadota</taxon>
        <taxon>Gammaproteobacteria</taxon>
        <taxon>Enterobacterales</taxon>
        <taxon>Erwiniaceae</taxon>
        <taxon>Pantoea</taxon>
    </lineage>
</organism>
<dbReference type="InterPro" id="IPR036259">
    <property type="entry name" value="MFS_trans_sf"/>
</dbReference>
<dbReference type="InterPro" id="IPR011701">
    <property type="entry name" value="MFS"/>
</dbReference>
<accession>A0AAP9KRQ6</accession>
<evidence type="ECO:0000256" key="2">
    <source>
        <dbReference type="ARBA" id="ARBA00022448"/>
    </source>
</evidence>
<evidence type="ECO:0000259" key="9">
    <source>
        <dbReference type="PROSITE" id="PS50850"/>
    </source>
</evidence>
<dbReference type="AlphaFoldDB" id="A0AAP9KRQ6"/>
<reference evidence="11" key="2">
    <citation type="journal article" date="2020" name="Environ. Microbiol.">
        <title>The extreme plant-growth-promoting properties of Pantoea phytobeneficialis MSR2 revealed by functional and genomic analysis.</title>
        <authorList>
            <person name="Nascimento F.X."/>
            <person name="Hernandez A.G."/>
            <person name="Glick B.R."/>
            <person name="Rossi M.J."/>
        </authorList>
    </citation>
    <scope>NUCLEOTIDE SEQUENCE</scope>
    <source>
        <strain evidence="11">MSR2</strain>
    </source>
</reference>
<dbReference type="Proteomes" id="UP000424872">
    <property type="component" value="Plasmid pMSR2A"/>
</dbReference>
<feature type="transmembrane region" description="Helical" evidence="8">
    <location>
        <begin position="325"/>
        <end position="344"/>
    </location>
</feature>
<keyword evidence="5" id="KW-0769">Symport</keyword>
<evidence type="ECO:0000256" key="5">
    <source>
        <dbReference type="ARBA" id="ARBA00022847"/>
    </source>
</evidence>
<reference evidence="12" key="1">
    <citation type="submission" date="2017-11" db="EMBL/GenBank/DDBJ databases">
        <title>Genome sequence of Pantoea sp. MSR2.</title>
        <authorList>
            <person name="Nascimento F.X."/>
        </authorList>
    </citation>
    <scope>NUCLEOTIDE SEQUENCE [LARGE SCALE GENOMIC DNA]</scope>
    <source>
        <strain evidence="12">MSR2</strain>
        <plasmid evidence="12">pmsr2a</plasmid>
    </source>
</reference>
<dbReference type="InterPro" id="IPR051084">
    <property type="entry name" value="H+-coupled_symporters"/>
</dbReference>
<feature type="transmembrane region" description="Helical" evidence="8">
    <location>
        <begin position="208"/>
        <end position="227"/>
    </location>
</feature>
<dbReference type="GO" id="GO:0005886">
    <property type="term" value="C:plasma membrane"/>
    <property type="evidence" value="ECO:0007669"/>
    <property type="project" value="UniProtKB-SubCell"/>
</dbReference>
<dbReference type="Pfam" id="PF07690">
    <property type="entry name" value="MFS_1"/>
    <property type="match status" value="1"/>
</dbReference>
<dbReference type="KEGG" id="ppho:CTZ24_22890"/>
<feature type="transmembrane region" description="Helical" evidence="8">
    <location>
        <begin position="105"/>
        <end position="126"/>
    </location>
</feature>
<evidence type="ECO:0000313" key="13">
    <source>
        <dbReference type="Proteomes" id="UP001171299"/>
    </source>
</evidence>
<feature type="transmembrane region" description="Helical" evidence="8">
    <location>
        <begin position="34"/>
        <end position="63"/>
    </location>
</feature>
<dbReference type="InterPro" id="IPR020846">
    <property type="entry name" value="MFS_dom"/>
</dbReference>
<evidence type="ECO:0000256" key="8">
    <source>
        <dbReference type="SAM" id="Phobius"/>
    </source>
</evidence>
<protein>
    <submittedName>
        <fullName evidence="11">MFS transporter</fullName>
    </submittedName>
</protein>
<feature type="transmembrane region" description="Helical" evidence="8">
    <location>
        <begin position="259"/>
        <end position="281"/>
    </location>
</feature>
<feature type="transmembrane region" description="Helical" evidence="8">
    <location>
        <begin position="293"/>
        <end position="313"/>
    </location>
</feature>
<name>A0AAP9KRQ6_9GAMM</name>
<dbReference type="SUPFAM" id="SSF103473">
    <property type="entry name" value="MFS general substrate transporter"/>
    <property type="match status" value="1"/>
</dbReference>
<evidence type="ECO:0000313" key="12">
    <source>
        <dbReference type="Proteomes" id="UP000424872"/>
    </source>
</evidence>
<keyword evidence="4 8" id="KW-0812">Transmembrane</keyword>
<dbReference type="PANTHER" id="PTHR43528:SF3">
    <property type="entry name" value="CITRATE-PROTON SYMPORTER"/>
    <property type="match status" value="1"/>
</dbReference>
<dbReference type="EMBL" id="CP024637">
    <property type="protein sequence ID" value="QGR09295.1"/>
    <property type="molecule type" value="Genomic_DNA"/>
</dbReference>
<dbReference type="Proteomes" id="UP001171299">
    <property type="component" value="Unassembled WGS sequence"/>
</dbReference>